<dbReference type="Proteomes" id="UP000777438">
    <property type="component" value="Unassembled WGS sequence"/>
</dbReference>
<dbReference type="AlphaFoldDB" id="A0A9P8VT30"/>
<dbReference type="EMBL" id="JAGPYM010000059">
    <property type="protein sequence ID" value="KAH6871135.1"/>
    <property type="molecule type" value="Genomic_DNA"/>
</dbReference>
<evidence type="ECO:0000256" key="3">
    <source>
        <dbReference type="ARBA" id="ARBA00022833"/>
    </source>
</evidence>
<dbReference type="GO" id="GO:0016846">
    <property type="term" value="F:carbon-sulfur lyase activity"/>
    <property type="evidence" value="ECO:0007669"/>
    <property type="project" value="InterPro"/>
</dbReference>
<comment type="similarity">
    <text evidence="1">Belongs to the Gfa family.</text>
</comment>
<dbReference type="InterPro" id="IPR052355">
    <property type="entry name" value="CENP-V-like"/>
</dbReference>
<evidence type="ECO:0000259" key="4">
    <source>
        <dbReference type="PROSITE" id="PS51891"/>
    </source>
</evidence>
<comment type="caution">
    <text evidence="5">The sequence shown here is derived from an EMBL/GenBank/DDBJ whole genome shotgun (WGS) entry which is preliminary data.</text>
</comment>
<proteinExistence type="inferred from homology"/>
<dbReference type="Gene3D" id="2.170.150.70">
    <property type="match status" value="1"/>
</dbReference>
<dbReference type="PANTHER" id="PTHR28620:SF1">
    <property type="entry name" value="CENP-V_GFA DOMAIN-CONTAINING PROTEIN"/>
    <property type="match status" value="1"/>
</dbReference>
<feature type="non-terminal residue" evidence="5">
    <location>
        <position position="131"/>
    </location>
</feature>
<evidence type="ECO:0000256" key="2">
    <source>
        <dbReference type="ARBA" id="ARBA00022723"/>
    </source>
</evidence>
<dbReference type="Pfam" id="PF04828">
    <property type="entry name" value="GFA"/>
    <property type="match status" value="1"/>
</dbReference>
<feature type="domain" description="CENP-V/GFA" evidence="4">
    <location>
        <begin position="11"/>
        <end position="128"/>
    </location>
</feature>
<dbReference type="InterPro" id="IPR006913">
    <property type="entry name" value="CENP-V/GFA"/>
</dbReference>
<dbReference type="OrthoDB" id="2993351at2759"/>
<sequence length="131" mass="14963">LSQREDDPRTYTANCHCGQFKYEVKLSPPFPEHQIASCNCSICRWNGYLLAYPLRDNIKILRGEDQMAKYSFNRHKATHVFCPTCGSSVWIDFNNQEAKDVIGINVRLIKGIDLDSLKFRFVDGASHSGAY</sequence>
<evidence type="ECO:0000313" key="5">
    <source>
        <dbReference type="EMBL" id="KAH6871135.1"/>
    </source>
</evidence>
<dbReference type="SUPFAM" id="SSF51316">
    <property type="entry name" value="Mss4-like"/>
    <property type="match status" value="1"/>
</dbReference>
<organism evidence="5 6">
    <name type="scientific">Thelonectria olida</name>
    <dbReference type="NCBI Taxonomy" id="1576542"/>
    <lineage>
        <taxon>Eukaryota</taxon>
        <taxon>Fungi</taxon>
        <taxon>Dikarya</taxon>
        <taxon>Ascomycota</taxon>
        <taxon>Pezizomycotina</taxon>
        <taxon>Sordariomycetes</taxon>
        <taxon>Hypocreomycetidae</taxon>
        <taxon>Hypocreales</taxon>
        <taxon>Nectriaceae</taxon>
        <taxon>Thelonectria</taxon>
    </lineage>
</organism>
<keyword evidence="2" id="KW-0479">Metal-binding</keyword>
<reference evidence="5 6" key="1">
    <citation type="journal article" date="2021" name="Nat. Commun.">
        <title>Genetic determinants of endophytism in the Arabidopsis root mycobiome.</title>
        <authorList>
            <person name="Mesny F."/>
            <person name="Miyauchi S."/>
            <person name="Thiergart T."/>
            <person name="Pickel B."/>
            <person name="Atanasova L."/>
            <person name="Karlsson M."/>
            <person name="Huettel B."/>
            <person name="Barry K.W."/>
            <person name="Haridas S."/>
            <person name="Chen C."/>
            <person name="Bauer D."/>
            <person name="Andreopoulos W."/>
            <person name="Pangilinan J."/>
            <person name="LaButti K."/>
            <person name="Riley R."/>
            <person name="Lipzen A."/>
            <person name="Clum A."/>
            <person name="Drula E."/>
            <person name="Henrissat B."/>
            <person name="Kohler A."/>
            <person name="Grigoriev I.V."/>
            <person name="Martin F.M."/>
            <person name="Hacquard S."/>
        </authorList>
    </citation>
    <scope>NUCLEOTIDE SEQUENCE [LARGE SCALE GENOMIC DNA]</scope>
    <source>
        <strain evidence="5 6">MPI-CAGE-CH-0241</strain>
    </source>
</reference>
<gene>
    <name evidence="5" type="ORF">B0T10DRAFT_380067</name>
</gene>
<evidence type="ECO:0000256" key="1">
    <source>
        <dbReference type="ARBA" id="ARBA00005495"/>
    </source>
</evidence>
<dbReference type="GO" id="GO:0046872">
    <property type="term" value="F:metal ion binding"/>
    <property type="evidence" value="ECO:0007669"/>
    <property type="project" value="UniProtKB-KW"/>
</dbReference>
<protein>
    <submittedName>
        <fullName evidence="5">Mss4-like protein</fullName>
    </submittedName>
</protein>
<evidence type="ECO:0000313" key="6">
    <source>
        <dbReference type="Proteomes" id="UP000777438"/>
    </source>
</evidence>
<dbReference type="PANTHER" id="PTHR28620">
    <property type="entry name" value="CENTROMERE PROTEIN V"/>
    <property type="match status" value="1"/>
</dbReference>
<keyword evidence="3" id="KW-0862">Zinc</keyword>
<dbReference type="InterPro" id="IPR011057">
    <property type="entry name" value="Mss4-like_sf"/>
</dbReference>
<keyword evidence="6" id="KW-1185">Reference proteome</keyword>
<dbReference type="PROSITE" id="PS51891">
    <property type="entry name" value="CENP_V_GFA"/>
    <property type="match status" value="1"/>
</dbReference>
<accession>A0A9P8VT30</accession>
<feature type="non-terminal residue" evidence="5">
    <location>
        <position position="1"/>
    </location>
</feature>
<name>A0A9P8VT30_9HYPO</name>